<comment type="caution">
    <text evidence="7">Lacks conserved residue(s) required for the propagation of feature annotation.</text>
</comment>
<evidence type="ECO:0000256" key="4">
    <source>
        <dbReference type="ARBA" id="ARBA00023136"/>
    </source>
</evidence>
<dbReference type="Pfam" id="PF00088">
    <property type="entry name" value="Trefoil"/>
    <property type="match status" value="1"/>
</dbReference>
<feature type="domain" description="P-type" evidence="10">
    <location>
        <begin position="16"/>
        <end position="64"/>
    </location>
</feature>
<dbReference type="SUPFAM" id="SSF74650">
    <property type="entry name" value="Galactose mutarotase-like"/>
    <property type="match status" value="1"/>
</dbReference>
<evidence type="ECO:0000313" key="11">
    <source>
        <dbReference type="EMBL" id="CAD6199485.1"/>
    </source>
</evidence>
<dbReference type="InterPro" id="IPR017853">
    <property type="entry name" value="GH"/>
</dbReference>
<dbReference type="InterPro" id="IPR000322">
    <property type="entry name" value="Glyco_hydro_31_TIM"/>
</dbReference>
<dbReference type="PROSITE" id="PS00129">
    <property type="entry name" value="GLYCOSYL_HYDROL_F31_1"/>
    <property type="match status" value="1"/>
</dbReference>
<evidence type="ECO:0000256" key="1">
    <source>
        <dbReference type="ARBA" id="ARBA00004370"/>
    </source>
</evidence>
<evidence type="ECO:0000256" key="8">
    <source>
        <dbReference type="RuleBase" id="RU361185"/>
    </source>
</evidence>
<dbReference type="SUPFAM" id="SSF51445">
    <property type="entry name" value="(Trans)glycosidases"/>
    <property type="match status" value="1"/>
</dbReference>
<keyword evidence="12" id="KW-1185">Reference proteome</keyword>
<dbReference type="InterPro" id="IPR048395">
    <property type="entry name" value="Glyco_hydro_31_C"/>
</dbReference>
<keyword evidence="9" id="KW-0732">Signal</keyword>
<dbReference type="InterPro" id="IPR011013">
    <property type="entry name" value="Gal_mutarotase_sf_dom"/>
</dbReference>
<dbReference type="PROSITE" id="PS51448">
    <property type="entry name" value="P_TREFOIL_2"/>
    <property type="match status" value="1"/>
</dbReference>
<dbReference type="SUPFAM" id="SSF51011">
    <property type="entry name" value="Glycosyl hydrolase domain"/>
    <property type="match status" value="1"/>
</dbReference>
<dbReference type="PANTHER" id="PTHR22762">
    <property type="entry name" value="ALPHA-GLUCOSIDASE"/>
    <property type="match status" value="1"/>
</dbReference>
<evidence type="ECO:0000313" key="12">
    <source>
        <dbReference type="Proteomes" id="UP000835052"/>
    </source>
</evidence>
<keyword evidence="6 8" id="KW-0326">Glycosidase</keyword>
<evidence type="ECO:0000256" key="7">
    <source>
        <dbReference type="PROSITE-ProRule" id="PRU00779"/>
    </source>
</evidence>
<dbReference type="Proteomes" id="UP000835052">
    <property type="component" value="Unassembled WGS sequence"/>
</dbReference>
<proteinExistence type="inferred from homology"/>
<dbReference type="InterPro" id="IPR044913">
    <property type="entry name" value="P_trefoil_dom_sf"/>
</dbReference>
<evidence type="ECO:0000259" key="10">
    <source>
        <dbReference type="PROSITE" id="PS51448"/>
    </source>
</evidence>
<dbReference type="SUPFAM" id="SSF57492">
    <property type="entry name" value="Trefoil"/>
    <property type="match status" value="1"/>
</dbReference>
<dbReference type="FunFam" id="2.60.40.1180:FF:000023">
    <property type="entry name" value="neutral alpha-glucosidase AB isoform X2"/>
    <property type="match status" value="1"/>
</dbReference>
<feature type="signal peptide" evidence="9">
    <location>
        <begin position="1"/>
        <end position="18"/>
    </location>
</feature>
<dbReference type="Pfam" id="PF01055">
    <property type="entry name" value="Glyco_hydro_31_2nd"/>
    <property type="match status" value="1"/>
</dbReference>
<comment type="subcellular location">
    <subcellularLocation>
        <location evidence="1">Membrane</location>
    </subcellularLocation>
</comment>
<dbReference type="OrthoDB" id="1334205at2759"/>
<sequence>MLLRLWTVALVLAAFAGAVVDVKSRVDCYPEPGASQGACESRGCVWTPTGSDAPIGTPFCYYPRESGFKVQEQNIGHIQLTSGFANPYGNNYSPLDLAYSLNGKTILVTIGNSDRYVPPVGLPKGPSMSSETLNFVPGTIPGTDFFSFKVVRQSTGAVLWDTSIGGMQFADKFIQIATYLPTKNLFGFGDHVHKKLKHDLTRYTEWPMFARDIGPDSGSALSTQNLYGVHPFYLMVEGDGKTHGVLILNSNAQEVVTAPGPHLVYRTIGGRLDIAFFPGPTPEEVIQQYLQHIGRPFLPAYWALGYQLCRWGYQNLDEMKTVIQRNQAAGIPLDVPYADIDYMNHYEDFTEGGDWAGFPAYANELHQNGLHLIVIFDPAIEADYGSFQRAIDQGASFIEWDTDAQVPRQIQDQYPMAKNTKVMLGNVWPDRNTGFPDFLDTTDKTNNWWANEFSTFHQILPFDGMWIDMNEPSNFDTGTYSSVGSNLDASKLSCPISGPDATLDNPPYPTQAVFLHDGEHLSSKTLCMLGKTARRTMNFYDTKNLYGWSEARATYLALPKTTGRRGAIISRSTFISSGRYGGHWLGDNTARWEDLQTSVIGAMEFNFFGIPYVGSDICGFNGVSNEELCLRWHQMGAFHSFSRDHNTQGAPAQDPAVWPSVANAARIALNFRYYYLPYLYSLHYSASRYGHTVVRPLFFEFPHDSETLAISEQFMWGSGLMIAPALYQGMTSVHAYFPSATWYSLQPNNYGKVISAGFNDVPSPHDSLTPVFVRGGNILPRQANNQTTTDSRKNPLELLVALQPNGGASTGELYYDAGDDLLPNDNIENHARHHWTFTFTYSVGGGVLTGQCEKCANTVSVPTLDTIEVIGYPQAPNFDDFRLDGAKVLLNKSQSSWSGNRLIFTASRLINLQQRTQSSGTPKFTLSWTNM</sequence>
<comment type="similarity">
    <text evidence="2 8">Belongs to the glycosyl hydrolase 31 family.</text>
</comment>
<evidence type="ECO:0000256" key="5">
    <source>
        <dbReference type="ARBA" id="ARBA00023157"/>
    </source>
</evidence>
<keyword evidence="4" id="KW-0472">Membrane</keyword>
<evidence type="ECO:0000256" key="3">
    <source>
        <dbReference type="ARBA" id="ARBA00022801"/>
    </source>
</evidence>
<dbReference type="GO" id="GO:0005975">
    <property type="term" value="P:carbohydrate metabolic process"/>
    <property type="evidence" value="ECO:0007669"/>
    <property type="project" value="InterPro"/>
</dbReference>
<dbReference type="CDD" id="cd00111">
    <property type="entry name" value="Trefoil"/>
    <property type="match status" value="1"/>
</dbReference>
<dbReference type="GO" id="GO:0030246">
    <property type="term" value="F:carbohydrate binding"/>
    <property type="evidence" value="ECO:0007669"/>
    <property type="project" value="InterPro"/>
</dbReference>
<evidence type="ECO:0000256" key="6">
    <source>
        <dbReference type="ARBA" id="ARBA00023295"/>
    </source>
</evidence>
<protein>
    <recommendedName>
        <fullName evidence="10">P-type domain-containing protein</fullName>
    </recommendedName>
</protein>
<dbReference type="AlphaFoldDB" id="A0A8S1HXL9"/>
<keyword evidence="3 8" id="KW-0378">Hydrolase</keyword>
<dbReference type="Pfam" id="PF21365">
    <property type="entry name" value="Glyco_hydro_31_3rd"/>
    <property type="match status" value="1"/>
</dbReference>
<dbReference type="Gene3D" id="4.10.110.10">
    <property type="entry name" value="Spasmolytic Protein, domain 1"/>
    <property type="match status" value="1"/>
</dbReference>
<dbReference type="PANTHER" id="PTHR22762:SF94">
    <property type="entry name" value="P-TYPE DOMAIN-CONTAINING PROTEIN"/>
    <property type="match status" value="1"/>
</dbReference>
<dbReference type="Gene3D" id="2.60.40.1180">
    <property type="entry name" value="Golgi alpha-mannosidase II"/>
    <property type="match status" value="2"/>
</dbReference>
<dbReference type="CDD" id="cd06602">
    <property type="entry name" value="GH31_MGAM_SI_GAA"/>
    <property type="match status" value="1"/>
</dbReference>
<dbReference type="InterPro" id="IPR000519">
    <property type="entry name" value="P_trefoil_dom"/>
</dbReference>
<dbReference type="CDD" id="cd14752">
    <property type="entry name" value="GH31_N"/>
    <property type="match status" value="1"/>
</dbReference>
<keyword evidence="5" id="KW-1015">Disulfide bond</keyword>
<dbReference type="InterPro" id="IPR030458">
    <property type="entry name" value="Glyco_hydro_31_AS"/>
</dbReference>
<dbReference type="GO" id="GO:0016020">
    <property type="term" value="C:membrane"/>
    <property type="evidence" value="ECO:0007669"/>
    <property type="project" value="UniProtKB-SubCell"/>
</dbReference>
<dbReference type="InterPro" id="IPR013780">
    <property type="entry name" value="Glyco_hydro_b"/>
</dbReference>
<dbReference type="EMBL" id="CAJGYM010000178">
    <property type="protein sequence ID" value="CAD6199485.1"/>
    <property type="molecule type" value="Genomic_DNA"/>
</dbReference>
<dbReference type="GO" id="GO:0004558">
    <property type="term" value="F:alpha-1,4-glucosidase activity"/>
    <property type="evidence" value="ECO:0007669"/>
    <property type="project" value="TreeGrafter"/>
</dbReference>
<name>A0A8S1HXL9_9PELO</name>
<dbReference type="Gene3D" id="2.60.40.1760">
    <property type="entry name" value="glycosyl hydrolase (family 31)"/>
    <property type="match status" value="1"/>
</dbReference>
<dbReference type="Gene3D" id="3.20.20.80">
    <property type="entry name" value="Glycosidases"/>
    <property type="match status" value="1"/>
</dbReference>
<accession>A0A8S1HXL9</accession>
<organism evidence="11 12">
    <name type="scientific">Caenorhabditis auriculariae</name>
    <dbReference type="NCBI Taxonomy" id="2777116"/>
    <lineage>
        <taxon>Eukaryota</taxon>
        <taxon>Metazoa</taxon>
        <taxon>Ecdysozoa</taxon>
        <taxon>Nematoda</taxon>
        <taxon>Chromadorea</taxon>
        <taxon>Rhabditida</taxon>
        <taxon>Rhabditina</taxon>
        <taxon>Rhabditomorpha</taxon>
        <taxon>Rhabditoidea</taxon>
        <taxon>Rhabditidae</taxon>
        <taxon>Peloderinae</taxon>
        <taxon>Caenorhabditis</taxon>
    </lineage>
</organism>
<evidence type="ECO:0000256" key="2">
    <source>
        <dbReference type="ARBA" id="ARBA00007806"/>
    </source>
</evidence>
<dbReference type="SMART" id="SM00018">
    <property type="entry name" value="PD"/>
    <property type="match status" value="1"/>
</dbReference>
<evidence type="ECO:0000256" key="9">
    <source>
        <dbReference type="SAM" id="SignalP"/>
    </source>
</evidence>
<feature type="chain" id="PRO_5035941291" description="P-type domain-containing protein" evidence="9">
    <location>
        <begin position="19"/>
        <end position="931"/>
    </location>
</feature>
<reference evidence="11" key="1">
    <citation type="submission" date="2020-10" db="EMBL/GenBank/DDBJ databases">
        <authorList>
            <person name="Kikuchi T."/>
        </authorList>
    </citation>
    <scope>NUCLEOTIDE SEQUENCE</scope>
    <source>
        <strain evidence="11">NKZ352</strain>
    </source>
</reference>
<comment type="caution">
    <text evidence="11">The sequence shown here is derived from an EMBL/GenBank/DDBJ whole genome shotgun (WGS) entry which is preliminary data.</text>
</comment>
<gene>
    <name evidence="11" type="ORF">CAUJ_LOCUS15387</name>
</gene>